<protein>
    <recommendedName>
        <fullName evidence="6">Small ribosomal subunit protein bS16m</fullName>
    </recommendedName>
    <alternativeName>
        <fullName evidence="7">28S ribosomal protein S16, mitochondrial</fullName>
    </alternativeName>
</protein>
<dbReference type="EMBL" id="OU892292">
    <property type="protein sequence ID" value="CAG9763927.1"/>
    <property type="molecule type" value="Genomic_DNA"/>
</dbReference>
<keyword evidence="9" id="KW-1185">Reference proteome</keyword>
<organism evidence="8 9">
    <name type="scientific">Ceutorhynchus assimilis</name>
    <name type="common">cabbage seed weevil</name>
    <dbReference type="NCBI Taxonomy" id="467358"/>
    <lineage>
        <taxon>Eukaryota</taxon>
        <taxon>Metazoa</taxon>
        <taxon>Ecdysozoa</taxon>
        <taxon>Arthropoda</taxon>
        <taxon>Hexapoda</taxon>
        <taxon>Insecta</taxon>
        <taxon>Pterygota</taxon>
        <taxon>Neoptera</taxon>
        <taxon>Endopterygota</taxon>
        <taxon>Coleoptera</taxon>
        <taxon>Polyphaga</taxon>
        <taxon>Cucujiformia</taxon>
        <taxon>Curculionidae</taxon>
        <taxon>Ceutorhynchinae</taxon>
        <taxon>Ceutorhynchus</taxon>
    </lineage>
</organism>
<evidence type="ECO:0000256" key="3">
    <source>
        <dbReference type="ARBA" id="ARBA00022980"/>
    </source>
</evidence>
<proteinExistence type="inferred from homology"/>
<evidence type="ECO:0000256" key="1">
    <source>
        <dbReference type="ARBA" id="ARBA00004173"/>
    </source>
</evidence>
<accession>A0A9N9QBV1</accession>
<dbReference type="GO" id="GO:0003735">
    <property type="term" value="F:structural constituent of ribosome"/>
    <property type="evidence" value="ECO:0007669"/>
    <property type="project" value="InterPro"/>
</dbReference>
<dbReference type="AlphaFoldDB" id="A0A9N9QBV1"/>
<dbReference type="NCBIfam" id="TIGR00002">
    <property type="entry name" value="S16"/>
    <property type="match status" value="1"/>
</dbReference>
<dbReference type="InterPro" id="IPR000307">
    <property type="entry name" value="Ribosomal_bS16"/>
</dbReference>
<keyword evidence="4" id="KW-0496">Mitochondrion</keyword>
<dbReference type="PANTHER" id="PTHR12919">
    <property type="entry name" value="30S RIBOSOMAL PROTEIN S16"/>
    <property type="match status" value="1"/>
</dbReference>
<evidence type="ECO:0000256" key="2">
    <source>
        <dbReference type="ARBA" id="ARBA00006668"/>
    </source>
</evidence>
<evidence type="ECO:0000256" key="7">
    <source>
        <dbReference type="ARBA" id="ARBA00035438"/>
    </source>
</evidence>
<dbReference type="GO" id="GO:0005743">
    <property type="term" value="C:mitochondrial inner membrane"/>
    <property type="evidence" value="ECO:0007669"/>
    <property type="project" value="UniProtKB-ARBA"/>
</dbReference>
<dbReference type="PANTHER" id="PTHR12919:SF20">
    <property type="entry name" value="SMALL RIBOSOMAL SUBUNIT PROTEIN BS16M"/>
    <property type="match status" value="1"/>
</dbReference>
<name>A0A9N9QBV1_9CUCU</name>
<dbReference type="OrthoDB" id="407221at2759"/>
<evidence type="ECO:0000256" key="4">
    <source>
        <dbReference type="ARBA" id="ARBA00023128"/>
    </source>
</evidence>
<sequence length="123" mass="13931">MLPPASGTGIYTSVSPKVIRLLRQGCTNRPFFHVVVAVNRAHQSRPVIEQVGSYDPMPNRHDEKLVALNFERIRFWIGNGAEVSKPVAQLLGLAGFYPVHPTSYLQAWKTREKMEEKNEEKSN</sequence>
<keyword evidence="5" id="KW-0687">Ribonucleoprotein</keyword>
<keyword evidence="3" id="KW-0689">Ribosomal protein</keyword>
<dbReference type="SUPFAM" id="SSF54565">
    <property type="entry name" value="Ribosomal protein S16"/>
    <property type="match status" value="1"/>
</dbReference>
<dbReference type="GO" id="GO:0005763">
    <property type="term" value="C:mitochondrial small ribosomal subunit"/>
    <property type="evidence" value="ECO:0007669"/>
    <property type="project" value="TreeGrafter"/>
</dbReference>
<comment type="similarity">
    <text evidence="2">Belongs to the bacterial ribosomal protein bS16 family.</text>
</comment>
<dbReference type="Pfam" id="PF00886">
    <property type="entry name" value="Ribosomal_S16"/>
    <property type="match status" value="1"/>
</dbReference>
<gene>
    <name evidence="8" type="ORF">CEUTPL_LOCUS4575</name>
</gene>
<dbReference type="Proteomes" id="UP001152799">
    <property type="component" value="Chromosome 16"/>
</dbReference>
<dbReference type="GO" id="GO:0032543">
    <property type="term" value="P:mitochondrial translation"/>
    <property type="evidence" value="ECO:0007669"/>
    <property type="project" value="TreeGrafter"/>
</dbReference>
<evidence type="ECO:0000256" key="6">
    <source>
        <dbReference type="ARBA" id="ARBA00035263"/>
    </source>
</evidence>
<comment type="subcellular location">
    <subcellularLocation>
        <location evidence="1">Mitochondrion</location>
    </subcellularLocation>
</comment>
<reference evidence="8" key="1">
    <citation type="submission" date="2022-01" db="EMBL/GenBank/DDBJ databases">
        <authorList>
            <person name="King R."/>
        </authorList>
    </citation>
    <scope>NUCLEOTIDE SEQUENCE</scope>
</reference>
<evidence type="ECO:0000256" key="5">
    <source>
        <dbReference type="ARBA" id="ARBA00023274"/>
    </source>
</evidence>
<dbReference type="HAMAP" id="MF_00385">
    <property type="entry name" value="Ribosomal_bS16"/>
    <property type="match status" value="1"/>
</dbReference>
<evidence type="ECO:0000313" key="9">
    <source>
        <dbReference type="Proteomes" id="UP001152799"/>
    </source>
</evidence>
<dbReference type="InterPro" id="IPR023803">
    <property type="entry name" value="Ribosomal_bS16_dom_sf"/>
</dbReference>
<dbReference type="Gene3D" id="3.30.1320.10">
    <property type="match status" value="1"/>
</dbReference>
<evidence type="ECO:0000313" key="8">
    <source>
        <dbReference type="EMBL" id="CAG9763927.1"/>
    </source>
</evidence>
<dbReference type="FunFam" id="3.30.1320.10:FF:000004">
    <property type="entry name" value="28S ribosomal protein S16, mitochondrial"/>
    <property type="match status" value="1"/>
</dbReference>